<accession>A0A1E3XD68</accession>
<evidence type="ECO:0000313" key="2">
    <source>
        <dbReference type="Proteomes" id="UP000094056"/>
    </source>
</evidence>
<dbReference type="AlphaFoldDB" id="A0A1E3XD68"/>
<reference evidence="1 2" key="1">
    <citation type="submission" date="2016-07" db="EMBL/GenBank/DDBJ databases">
        <title>Draft genome of Scalindua rubra, obtained from a brine-seawater interface in the Red Sea, sheds light on salt adaptation in anammox bacteria.</title>
        <authorList>
            <person name="Speth D.R."/>
            <person name="Lagkouvardos I."/>
            <person name="Wang Y."/>
            <person name="Qian P.-Y."/>
            <person name="Dutilh B.E."/>
            <person name="Jetten M.S."/>
        </authorList>
    </citation>
    <scope>NUCLEOTIDE SEQUENCE [LARGE SCALE GENOMIC DNA]</scope>
    <source>
        <strain evidence="1">BSI-1</strain>
    </source>
</reference>
<gene>
    <name evidence="1" type="ORF">SCARUB_01316</name>
</gene>
<comment type="caution">
    <text evidence="1">The sequence shown here is derived from an EMBL/GenBank/DDBJ whole genome shotgun (WGS) entry which is preliminary data.</text>
</comment>
<proteinExistence type="predicted"/>
<sequence>MPKTETILQVFVASPDDVAEERSVLEEIIRELNITWADTLGIRLDLVRWETHASPGFGDDAQDFINTQIPVSYDIFIGIMWTRFGTPTNRAGSGTVEEFSRAYDRHTEDPNSVEIMFYFKNALVSPTDLDPDQLRDISDFRSRLGDLGGLYFQFNSIDEFRNITRLHLSRSVQKRTKRLEANGEKEPVTTQPEIVDADKAEPVEEEEGFLDLIESANDSMSNVTEVLTRMTEATQELGEKFQERAEEANKLSASDASQNLKAAKRVAANAARDLEDFVKRMDVEIPLYSDSFTTAMDSFGRAATLTSDFGIDNSDDLQDALNNVAGFRSAITKSHGQIQGFRRLIEDFPRMATVFNRARRNAITTLDKLLDEVNVSNRQANDVETLLSELIEQYKTNGEP</sequence>
<organism evidence="1 2">
    <name type="scientific">Candidatus Scalindua rubra</name>
    <dbReference type="NCBI Taxonomy" id="1872076"/>
    <lineage>
        <taxon>Bacteria</taxon>
        <taxon>Pseudomonadati</taxon>
        <taxon>Planctomycetota</taxon>
        <taxon>Candidatus Brocadiia</taxon>
        <taxon>Candidatus Brocadiales</taxon>
        <taxon>Candidatus Scalinduaceae</taxon>
        <taxon>Candidatus Scalindua</taxon>
    </lineage>
</organism>
<evidence type="ECO:0008006" key="3">
    <source>
        <dbReference type="Google" id="ProtNLM"/>
    </source>
</evidence>
<dbReference type="EMBL" id="MAYW01000025">
    <property type="protein sequence ID" value="ODS33582.1"/>
    <property type="molecule type" value="Genomic_DNA"/>
</dbReference>
<name>A0A1E3XD68_9BACT</name>
<evidence type="ECO:0000313" key="1">
    <source>
        <dbReference type="EMBL" id="ODS33582.1"/>
    </source>
</evidence>
<dbReference type="Proteomes" id="UP000094056">
    <property type="component" value="Unassembled WGS sequence"/>
</dbReference>
<protein>
    <recommendedName>
        <fullName evidence="3">DUF4062 domain-containing protein</fullName>
    </recommendedName>
</protein>